<evidence type="ECO:0000256" key="6">
    <source>
        <dbReference type="RuleBase" id="RU003330"/>
    </source>
</evidence>
<dbReference type="GO" id="GO:0005524">
    <property type="term" value="F:ATP binding"/>
    <property type="evidence" value="ECO:0007669"/>
    <property type="project" value="UniProtKB-UniRule"/>
</dbReference>
<evidence type="ECO:0000256" key="4">
    <source>
        <dbReference type="ARBA" id="ARBA00022777"/>
    </source>
</evidence>
<dbReference type="NCBIfam" id="NF011104">
    <property type="entry name" value="PRK14531.1"/>
    <property type="match status" value="1"/>
</dbReference>
<dbReference type="EC" id="2.7.4.3" evidence="5 7"/>
<keyword evidence="5 7" id="KW-0067">ATP-binding</keyword>
<evidence type="ECO:0000256" key="2">
    <source>
        <dbReference type="ARBA" id="ARBA00022727"/>
    </source>
</evidence>
<protein>
    <recommendedName>
        <fullName evidence="5 7">Adenylate kinase</fullName>
        <shortName evidence="5">AK</shortName>
        <ecNumber evidence="5 7">2.7.4.3</ecNumber>
    </recommendedName>
    <alternativeName>
        <fullName evidence="5">ATP-AMP transphosphorylase</fullName>
    </alternativeName>
    <alternativeName>
        <fullName evidence="5">ATP:AMP phosphotransferase</fullName>
    </alternativeName>
    <alternativeName>
        <fullName evidence="5">Adenylate monophosphate kinase</fullName>
    </alternativeName>
</protein>
<evidence type="ECO:0000256" key="7">
    <source>
        <dbReference type="RuleBase" id="RU003331"/>
    </source>
</evidence>
<dbReference type="PROSITE" id="PS00113">
    <property type="entry name" value="ADENYLATE_KINASE"/>
    <property type="match status" value="1"/>
</dbReference>
<dbReference type="InterPro" id="IPR033690">
    <property type="entry name" value="Adenylat_kinase_CS"/>
</dbReference>
<dbReference type="GO" id="GO:0044209">
    <property type="term" value="P:AMP salvage"/>
    <property type="evidence" value="ECO:0007669"/>
    <property type="project" value="UniProtKB-UniRule"/>
</dbReference>
<comment type="catalytic activity">
    <reaction evidence="5 7">
        <text>AMP + ATP = 2 ADP</text>
        <dbReference type="Rhea" id="RHEA:12973"/>
        <dbReference type="ChEBI" id="CHEBI:30616"/>
        <dbReference type="ChEBI" id="CHEBI:456215"/>
        <dbReference type="ChEBI" id="CHEBI:456216"/>
        <dbReference type="EC" id="2.7.4.3"/>
    </reaction>
</comment>
<feature type="binding site" evidence="5">
    <location>
        <begin position="58"/>
        <end position="60"/>
    </location>
    <ligand>
        <name>AMP</name>
        <dbReference type="ChEBI" id="CHEBI:456215"/>
    </ligand>
</feature>
<reference evidence="9" key="2">
    <citation type="journal article" date="2017" name="Genome Announc.">
        <title>Draft genome sequence of Paludibacter jiangxiensis NM7(T), a propionate-producing fermentative bacterium.</title>
        <authorList>
            <person name="Qiu Y.-L."/>
            <person name="Tourlousse D.M."/>
            <person name="Matsuura N."/>
            <person name="Ohashi A."/>
            <person name="Sekiguchi Y."/>
        </authorList>
    </citation>
    <scope>NUCLEOTIDE SEQUENCE [LARGE SCALE GENOMIC DNA]</scope>
    <source>
        <strain evidence="9">NM7</strain>
    </source>
</reference>
<dbReference type="RefSeq" id="WP_068703881.1">
    <property type="nucleotide sequence ID" value="NZ_BDCR01000003.1"/>
</dbReference>
<dbReference type="UniPathway" id="UPA00588">
    <property type="reaction ID" value="UER00649"/>
</dbReference>
<keyword evidence="5" id="KW-0963">Cytoplasm</keyword>
<evidence type="ECO:0000313" key="9">
    <source>
        <dbReference type="Proteomes" id="UP000076586"/>
    </source>
</evidence>
<comment type="pathway">
    <text evidence="5">Purine metabolism; AMP biosynthesis via salvage pathway; AMP from ADP: step 1/1.</text>
</comment>
<gene>
    <name evidence="5" type="primary">adk</name>
    <name evidence="8" type="ORF">PJIAN_3358</name>
</gene>
<proteinExistence type="inferred from homology"/>
<dbReference type="Pfam" id="PF00406">
    <property type="entry name" value="ADK"/>
    <property type="match status" value="1"/>
</dbReference>
<evidence type="ECO:0000313" key="8">
    <source>
        <dbReference type="EMBL" id="GAT63046.1"/>
    </source>
</evidence>
<comment type="caution">
    <text evidence="5">Lacks conserved residue(s) required for the propagation of feature annotation.</text>
</comment>
<feature type="binding site" evidence="5">
    <location>
        <position position="37"/>
    </location>
    <ligand>
        <name>AMP</name>
        <dbReference type="ChEBI" id="CHEBI:456215"/>
    </ligand>
</feature>
<dbReference type="InterPro" id="IPR027417">
    <property type="entry name" value="P-loop_NTPase"/>
</dbReference>
<reference evidence="9" key="1">
    <citation type="submission" date="2016-04" db="EMBL/GenBank/DDBJ databases">
        <title>Draft genome sequence of Paludibacter jiangxiensis strain NM7.</title>
        <authorList>
            <person name="Qiu Y."/>
            <person name="Matsuura N."/>
            <person name="Ohashi A."/>
            <person name="Tourlousse M.D."/>
            <person name="Sekiguchi Y."/>
        </authorList>
    </citation>
    <scope>NUCLEOTIDE SEQUENCE [LARGE SCALE GENOMIC DNA]</scope>
    <source>
        <strain evidence="9">NM7</strain>
    </source>
</reference>
<comment type="similarity">
    <text evidence="5 6">Belongs to the adenylate kinase family.</text>
</comment>
<dbReference type="EMBL" id="BDCR01000003">
    <property type="protein sequence ID" value="GAT63046.1"/>
    <property type="molecule type" value="Genomic_DNA"/>
</dbReference>
<feature type="binding site" evidence="5">
    <location>
        <position position="94"/>
    </location>
    <ligand>
        <name>AMP</name>
        <dbReference type="ChEBI" id="CHEBI:456215"/>
    </ligand>
</feature>
<dbReference type="HAMAP" id="MF_00235">
    <property type="entry name" value="Adenylate_kinase_Adk"/>
    <property type="match status" value="1"/>
</dbReference>
<dbReference type="SUPFAM" id="SSF52540">
    <property type="entry name" value="P-loop containing nucleoside triphosphate hydrolases"/>
    <property type="match status" value="1"/>
</dbReference>
<dbReference type="InterPro" id="IPR000850">
    <property type="entry name" value="Adenylat/UMP-CMP_kin"/>
</dbReference>
<evidence type="ECO:0000256" key="5">
    <source>
        <dbReference type="HAMAP-Rule" id="MF_00235"/>
    </source>
</evidence>
<feature type="binding site" evidence="5">
    <location>
        <begin position="87"/>
        <end position="90"/>
    </location>
    <ligand>
        <name>AMP</name>
        <dbReference type="ChEBI" id="CHEBI:456215"/>
    </ligand>
</feature>
<feature type="binding site" evidence="5">
    <location>
        <position position="129"/>
    </location>
    <ligand>
        <name>ATP</name>
        <dbReference type="ChEBI" id="CHEBI:30616"/>
    </ligand>
</feature>
<sequence length="192" mass="21290">MLNIIIFGAPGSGKGTQSERITEKYNLLHISTGDMLRAEIAAKTELGELAHSYISKGQLLPDQVIIDMLAKKLTDTAAGRKGVIFDGFPRTVAQAEALDVLLKKNNQDVSVMLELDVEKEELITRLLKRGQETGRSDDNLEVIQNRLEVYHNQTTPVMDYYKEAGKYTHIKGTGTIDEIFGRIATTLDKVAN</sequence>
<comment type="caution">
    <text evidence="8">The sequence shown here is derived from an EMBL/GenBank/DDBJ whole genome shotgun (WGS) entry which is preliminary data.</text>
</comment>
<dbReference type="AlphaFoldDB" id="A0A170ZVH4"/>
<dbReference type="GO" id="GO:0005737">
    <property type="term" value="C:cytoplasm"/>
    <property type="evidence" value="ECO:0007669"/>
    <property type="project" value="UniProtKB-SubCell"/>
</dbReference>
<dbReference type="NCBIfam" id="NF011100">
    <property type="entry name" value="PRK14527.1"/>
    <property type="match status" value="1"/>
</dbReference>
<accession>A0A170ZVH4</accession>
<comment type="domain">
    <text evidence="5">Consists of three domains, a large central CORE domain and two small peripheral domains, NMPbind and LID, which undergo movements during catalysis. The LID domain closes over the site of phosphoryl transfer upon ATP binding. Assembling and dissambling the active center during each catalytic cycle provides an effective means to prevent ATP hydrolysis.</text>
</comment>
<dbReference type="PANTHER" id="PTHR23359">
    <property type="entry name" value="NUCLEOTIDE KINASE"/>
    <property type="match status" value="1"/>
</dbReference>
<dbReference type="PRINTS" id="PR00094">
    <property type="entry name" value="ADENYLTKNASE"/>
</dbReference>
<dbReference type="NCBIfam" id="NF001381">
    <property type="entry name" value="PRK00279.1-3"/>
    <property type="match status" value="1"/>
</dbReference>
<organism evidence="8 9">
    <name type="scientific">Paludibacter jiangxiensis</name>
    <dbReference type="NCBI Taxonomy" id="681398"/>
    <lineage>
        <taxon>Bacteria</taxon>
        <taxon>Pseudomonadati</taxon>
        <taxon>Bacteroidota</taxon>
        <taxon>Bacteroidia</taxon>
        <taxon>Bacteroidales</taxon>
        <taxon>Paludibacteraceae</taxon>
        <taxon>Paludibacter</taxon>
    </lineage>
</organism>
<dbReference type="Proteomes" id="UP000076586">
    <property type="component" value="Unassembled WGS sequence"/>
</dbReference>
<name>A0A170ZVH4_9BACT</name>
<feature type="binding site" evidence="5">
    <location>
        <position position="146"/>
    </location>
    <ligand>
        <name>AMP</name>
        <dbReference type="ChEBI" id="CHEBI:456215"/>
    </ligand>
</feature>
<keyword evidence="4 5" id="KW-0418">Kinase</keyword>
<dbReference type="Gene3D" id="3.40.50.300">
    <property type="entry name" value="P-loop containing nucleotide triphosphate hydrolases"/>
    <property type="match status" value="1"/>
</dbReference>
<dbReference type="OrthoDB" id="9805030at2"/>
<feature type="binding site" evidence="5">
    <location>
        <begin position="11"/>
        <end position="16"/>
    </location>
    <ligand>
        <name>ATP</name>
        <dbReference type="ChEBI" id="CHEBI:30616"/>
    </ligand>
</feature>
<feature type="binding site" evidence="5">
    <location>
        <position position="135"/>
    </location>
    <ligand>
        <name>AMP</name>
        <dbReference type="ChEBI" id="CHEBI:456215"/>
    </ligand>
</feature>
<feature type="binding site" evidence="5">
    <location>
        <position position="174"/>
    </location>
    <ligand>
        <name>ATP</name>
        <dbReference type="ChEBI" id="CHEBI:30616"/>
    </ligand>
</feature>
<comment type="subcellular location">
    <subcellularLocation>
        <location evidence="5 7">Cytoplasm</location>
    </subcellularLocation>
</comment>
<keyword evidence="1 5" id="KW-0808">Transferase</keyword>
<keyword evidence="2 5" id="KW-0545">Nucleotide biosynthesis</keyword>
<dbReference type="NCBIfam" id="NF011105">
    <property type="entry name" value="PRK14532.1"/>
    <property type="match status" value="1"/>
</dbReference>
<feature type="binding site" evidence="5">
    <location>
        <position position="32"/>
    </location>
    <ligand>
        <name>AMP</name>
        <dbReference type="ChEBI" id="CHEBI:456215"/>
    </ligand>
</feature>
<feature type="region of interest" description="NMP" evidence="5">
    <location>
        <begin position="31"/>
        <end position="60"/>
    </location>
</feature>
<keyword evidence="3 5" id="KW-0547">Nucleotide-binding</keyword>
<dbReference type="GO" id="GO:0004017">
    <property type="term" value="F:AMP kinase activity"/>
    <property type="evidence" value="ECO:0007669"/>
    <property type="project" value="UniProtKB-UniRule"/>
</dbReference>
<comment type="function">
    <text evidence="5">Catalyzes the reversible transfer of the terminal phosphate group between ATP and AMP. Plays an important role in cellular energy homeostasis and in adenine nucleotide metabolism.</text>
</comment>
<evidence type="ECO:0000256" key="1">
    <source>
        <dbReference type="ARBA" id="ARBA00022679"/>
    </source>
</evidence>
<comment type="subunit">
    <text evidence="5 7">Monomer.</text>
</comment>
<dbReference type="STRING" id="681398.PJIAN_3358"/>
<keyword evidence="9" id="KW-1185">Reference proteome</keyword>
<evidence type="ECO:0000256" key="3">
    <source>
        <dbReference type="ARBA" id="ARBA00022741"/>
    </source>
</evidence>
<dbReference type="CDD" id="cd01428">
    <property type="entry name" value="ADK"/>
    <property type="match status" value="1"/>
</dbReference>